<evidence type="ECO:0000313" key="3">
    <source>
        <dbReference type="EMBL" id="MBW3082430.1"/>
    </source>
</evidence>
<dbReference type="InterPro" id="IPR051159">
    <property type="entry name" value="Hexapeptide_acetyltransf"/>
</dbReference>
<protein>
    <recommendedName>
        <fullName evidence="5">Galactoside O-acetyltransferase</fullName>
    </recommendedName>
</protein>
<comment type="caution">
    <text evidence="3">The sequence shown here is derived from an EMBL/GenBank/DDBJ whole genome shotgun (WGS) entry which is preliminary data.</text>
</comment>
<comment type="similarity">
    <text evidence="1">Belongs to the transferase hexapeptide repeat family.</text>
</comment>
<name>A0ABS6W8A9_9BIFI</name>
<evidence type="ECO:0000256" key="1">
    <source>
        <dbReference type="ARBA" id="ARBA00007274"/>
    </source>
</evidence>
<reference evidence="3 4" key="1">
    <citation type="submission" date="2021-05" db="EMBL/GenBank/DDBJ databases">
        <title>Phylogenetic classification of ten novel species belonging to the genus Bifidobacterium comprising B. colchicus sp. nov., B. abeli sp. nov., B. bicoloris sp. nov., B. guerezis sp. nov., B. rosaliae sp. nov., B. santillanensis sp. nov., B. argentati sp. nov., B. amazzoni sp. nov., B. pluviali sp. nov., and B. pinnaculum sp. nov.</title>
        <authorList>
            <person name="Lugli G.A."/>
            <person name="Ruiz Garcia L."/>
            <person name="Margolles A."/>
            <person name="Ventura M."/>
        </authorList>
    </citation>
    <scope>NUCLEOTIDE SEQUENCE [LARGE SCALE GENOMIC DNA]</scope>
    <source>
        <strain evidence="3 4">6T3</strain>
    </source>
</reference>
<accession>A0ABS6W8A9</accession>
<dbReference type="Pfam" id="PF14602">
    <property type="entry name" value="Hexapep_2"/>
    <property type="match status" value="1"/>
</dbReference>
<dbReference type="PANTHER" id="PTHR23416:SF23">
    <property type="entry name" value="ACETYLTRANSFERASE C18B11.09C-RELATED"/>
    <property type="match status" value="1"/>
</dbReference>
<evidence type="ECO:0000313" key="4">
    <source>
        <dbReference type="Proteomes" id="UP000812844"/>
    </source>
</evidence>
<dbReference type="InterPro" id="IPR001451">
    <property type="entry name" value="Hexapep"/>
</dbReference>
<dbReference type="EMBL" id="JAHBBD010000005">
    <property type="protein sequence ID" value="MBW3082430.1"/>
    <property type="molecule type" value="Genomic_DNA"/>
</dbReference>
<keyword evidence="4" id="KW-1185">Reference proteome</keyword>
<organism evidence="3 4">
    <name type="scientific">Bifidobacterium phasiani</name>
    <dbReference type="NCBI Taxonomy" id="2834431"/>
    <lineage>
        <taxon>Bacteria</taxon>
        <taxon>Bacillati</taxon>
        <taxon>Actinomycetota</taxon>
        <taxon>Actinomycetes</taxon>
        <taxon>Bifidobacteriales</taxon>
        <taxon>Bifidobacteriaceae</taxon>
        <taxon>Bifidobacterium</taxon>
    </lineage>
</organism>
<gene>
    <name evidence="3" type="ORF">KIH73_03390</name>
</gene>
<dbReference type="RefSeq" id="WP_219080542.1">
    <property type="nucleotide sequence ID" value="NZ_JAHBBD010000005.1"/>
</dbReference>
<dbReference type="Proteomes" id="UP000812844">
    <property type="component" value="Unassembled WGS sequence"/>
</dbReference>
<evidence type="ECO:0008006" key="5">
    <source>
        <dbReference type="Google" id="ProtNLM"/>
    </source>
</evidence>
<sequence>MQCEETRYDIRTATPEERAQAERLSRLMFELDHAMPGTPEYDAALRAIFGDRLGEGSTVAAPIRGTCLDRIVVGRGVVINANLLAMARGGIEIGDDVQIAANVQLITNNHDPYDRMVLTCRPIRIEEGAWIGAGATVLPGVRVGRHAIVGACAVVTRDVEDGEVVVGNPARAVRTLDLTRFV</sequence>
<dbReference type="InterPro" id="IPR018357">
    <property type="entry name" value="Hexapep_transf_CS"/>
</dbReference>
<dbReference type="PROSITE" id="PS00101">
    <property type="entry name" value="HEXAPEP_TRANSFERASES"/>
    <property type="match status" value="1"/>
</dbReference>
<dbReference type="PANTHER" id="PTHR23416">
    <property type="entry name" value="SIALIC ACID SYNTHASE-RELATED"/>
    <property type="match status" value="1"/>
</dbReference>
<evidence type="ECO:0000256" key="2">
    <source>
        <dbReference type="ARBA" id="ARBA00022679"/>
    </source>
</evidence>
<keyword evidence="2" id="KW-0808">Transferase</keyword>
<dbReference type="Pfam" id="PF00132">
    <property type="entry name" value="Hexapep"/>
    <property type="match status" value="1"/>
</dbReference>
<proteinExistence type="inferred from homology"/>